<dbReference type="InterPro" id="IPR036873">
    <property type="entry name" value="Rhodanese-like_dom_sf"/>
</dbReference>
<dbReference type="PANTHER" id="PTHR43031:SF18">
    <property type="entry name" value="RHODANESE-RELATED SULFURTRANSFERASES"/>
    <property type="match status" value="1"/>
</dbReference>
<dbReference type="OrthoDB" id="9808735at2"/>
<proteinExistence type="predicted"/>
<dbReference type="InterPro" id="IPR001763">
    <property type="entry name" value="Rhodanese-like_dom"/>
</dbReference>
<evidence type="ECO:0000313" key="2">
    <source>
        <dbReference type="EMBL" id="SKC19985.1"/>
    </source>
</evidence>
<protein>
    <submittedName>
        <fullName evidence="2">Rhodanese-related sulfurtransferase</fullName>
    </submittedName>
</protein>
<dbReference type="PROSITE" id="PS50206">
    <property type="entry name" value="RHODANESE_3"/>
    <property type="match status" value="1"/>
</dbReference>
<dbReference type="InterPro" id="IPR050229">
    <property type="entry name" value="GlpE_sulfurtransferase"/>
</dbReference>
<evidence type="ECO:0000259" key="1">
    <source>
        <dbReference type="PROSITE" id="PS50206"/>
    </source>
</evidence>
<organism evidence="2 3">
    <name type="scientific">Dyadobacter psychrophilus</name>
    <dbReference type="NCBI Taxonomy" id="651661"/>
    <lineage>
        <taxon>Bacteria</taxon>
        <taxon>Pseudomonadati</taxon>
        <taxon>Bacteroidota</taxon>
        <taxon>Cytophagia</taxon>
        <taxon>Cytophagales</taxon>
        <taxon>Spirosomataceae</taxon>
        <taxon>Dyadobacter</taxon>
    </lineage>
</organism>
<dbReference type="Pfam" id="PF00581">
    <property type="entry name" value="Rhodanese"/>
    <property type="match status" value="1"/>
</dbReference>
<evidence type="ECO:0000313" key="3">
    <source>
        <dbReference type="Proteomes" id="UP000190897"/>
    </source>
</evidence>
<dbReference type="CDD" id="cd00158">
    <property type="entry name" value="RHOD"/>
    <property type="match status" value="1"/>
</dbReference>
<accession>A0A1T5HH27</accession>
<sequence length="102" mass="10979">MGIMSLFFGNNKTDLKGLVGHGALIVDVRSPEEFASGHIDESINIPLDKISDKASFLKKCGKPVITCCRSGTRSGLAEGILKMAGVQVYNGGAWDKLRQKIQ</sequence>
<feature type="domain" description="Rhodanese" evidence="1">
    <location>
        <begin position="19"/>
        <end position="102"/>
    </location>
</feature>
<dbReference type="SUPFAM" id="SSF52821">
    <property type="entry name" value="Rhodanese/Cell cycle control phosphatase"/>
    <property type="match status" value="1"/>
</dbReference>
<keyword evidence="3" id="KW-1185">Reference proteome</keyword>
<dbReference type="Proteomes" id="UP000190897">
    <property type="component" value="Unassembled WGS sequence"/>
</dbReference>
<reference evidence="3" key="1">
    <citation type="submission" date="2017-02" db="EMBL/GenBank/DDBJ databases">
        <authorList>
            <person name="Varghese N."/>
            <person name="Submissions S."/>
        </authorList>
    </citation>
    <scope>NUCLEOTIDE SEQUENCE [LARGE SCALE GENOMIC DNA]</scope>
    <source>
        <strain evidence="3">DSM 22270</strain>
    </source>
</reference>
<dbReference type="GO" id="GO:0016740">
    <property type="term" value="F:transferase activity"/>
    <property type="evidence" value="ECO:0007669"/>
    <property type="project" value="UniProtKB-KW"/>
</dbReference>
<dbReference type="AlphaFoldDB" id="A0A1T5HH27"/>
<dbReference type="PANTHER" id="PTHR43031">
    <property type="entry name" value="FAD-DEPENDENT OXIDOREDUCTASE"/>
    <property type="match status" value="1"/>
</dbReference>
<dbReference type="Gene3D" id="3.40.250.10">
    <property type="entry name" value="Rhodanese-like domain"/>
    <property type="match status" value="1"/>
</dbReference>
<gene>
    <name evidence="2" type="ORF">SAMN05660293_05580</name>
</gene>
<dbReference type="EMBL" id="FUZA01000015">
    <property type="protein sequence ID" value="SKC19985.1"/>
    <property type="molecule type" value="Genomic_DNA"/>
</dbReference>
<dbReference type="SMART" id="SM00450">
    <property type="entry name" value="RHOD"/>
    <property type="match status" value="1"/>
</dbReference>
<dbReference type="STRING" id="651661.SAMN05660293_05580"/>
<keyword evidence="2" id="KW-0808">Transferase</keyword>
<name>A0A1T5HH27_9BACT</name>